<protein>
    <submittedName>
        <fullName evidence="1">Uncharacterized protein</fullName>
    </submittedName>
</protein>
<reference evidence="1" key="2">
    <citation type="journal article" date="2015" name="Data Brief">
        <title>Shoot transcriptome of the giant reed, Arundo donax.</title>
        <authorList>
            <person name="Barrero R.A."/>
            <person name="Guerrero F.D."/>
            <person name="Moolhuijzen P."/>
            <person name="Goolsby J.A."/>
            <person name="Tidwell J."/>
            <person name="Bellgard S.E."/>
            <person name="Bellgard M.I."/>
        </authorList>
    </citation>
    <scope>NUCLEOTIDE SEQUENCE</scope>
    <source>
        <tissue evidence="1">Shoot tissue taken approximately 20 cm above the soil surface</tissue>
    </source>
</reference>
<sequence length="39" mass="4803">MILAYEFIYIKRLHGYRTSYMQRQEWFWVIGSNSGKLCI</sequence>
<organism evidence="1">
    <name type="scientific">Arundo donax</name>
    <name type="common">Giant reed</name>
    <name type="synonym">Donax arundinaceus</name>
    <dbReference type="NCBI Taxonomy" id="35708"/>
    <lineage>
        <taxon>Eukaryota</taxon>
        <taxon>Viridiplantae</taxon>
        <taxon>Streptophyta</taxon>
        <taxon>Embryophyta</taxon>
        <taxon>Tracheophyta</taxon>
        <taxon>Spermatophyta</taxon>
        <taxon>Magnoliopsida</taxon>
        <taxon>Liliopsida</taxon>
        <taxon>Poales</taxon>
        <taxon>Poaceae</taxon>
        <taxon>PACMAD clade</taxon>
        <taxon>Arundinoideae</taxon>
        <taxon>Arundineae</taxon>
        <taxon>Arundo</taxon>
    </lineage>
</organism>
<name>A0A0A9BNE4_ARUDO</name>
<proteinExistence type="predicted"/>
<dbReference type="AlphaFoldDB" id="A0A0A9BNE4"/>
<reference evidence="1" key="1">
    <citation type="submission" date="2014-09" db="EMBL/GenBank/DDBJ databases">
        <authorList>
            <person name="Magalhaes I.L.F."/>
            <person name="Oliveira U."/>
            <person name="Santos F.R."/>
            <person name="Vidigal T.H.D.A."/>
            <person name="Brescovit A.D."/>
            <person name="Santos A.J."/>
        </authorList>
    </citation>
    <scope>NUCLEOTIDE SEQUENCE</scope>
    <source>
        <tissue evidence="1">Shoot tissue taken approximately 20 cm above the soil surface</tissue>
    </source>
</reference>
<dbReference type="EMBL" id="GBRH01237103">
    <property type="protein sequence ID" value="JAD60792.1"/>
    <property type="molecule type" value="Transcribed_RNA"/>
</dbReference>
<accession>A0A0A9BNE4</accession>
<evidence type="ECO:0000313" key="1">
    <source>
        <dbReference type="EMBL" id="JAD60792.1"/>
    </source>
</evidence>